<organism evidence="2 3">
    <name type="scientific">Rhodococcus tukisamuensis</name>
    <dbReference type="NCBI Taxonomy" id="168276"/>
    <lineage>
        <taxon>Bacteria</taxon>
        <taxon>Bacillati</taxon>
        <taxon>Actinomycetota</taxon>
        <taxon>Actinomycetes</taxon>
        <taxon>Mycobacteriales</taxon>
        <taxon>Nocardiaceae</taxon>
        <taxon>Rhodococcus</taxon>
    </lineage>
</organism>
<proteinExistence type="predicted"/>
<gene>
    <name evidence="2" type="ORF">SAMN05444580_12430</name>
</gene>
<dbReference type="Gene3D" id="3.30.200.20">
    <property type="entry name" value="Phosphorylase Kinase, domain 1"/>
    <property type="match status" value="1"/>
</dbReference>
<accession>A0A1G7EHW9</accession>
<dbReference type="CDD" id="cd05154">
    <property type="entry name" value="ACAD10_11_N-like"/>
    <property type="match status" value="1"/>
</dbReference>
<dbReference type="InterPro" id="IPR011009">
    <property type="entry name" value="Kinase-like_dom_sf"/>
</dbReference>
<dbReference type="InterPro" id="IPR041726">
    <property type="entry name" value="ACAD10_11_N"/>
</dbReference>
<dbReference type="PANTHER" id="PTHR21310">
    <property type="entry name" value="AMINOGLYCOSIDE PHOSPHOTRANSFERASE-RELATED-RELATED"/>
    <property type="match status" value="1"/>
</dbReference>
<dbReference type="Pfam" id="PF01636">
    <property type="entry name" value="APH"/>
    <property type="match status" value="1"/>
</dbReference>
<evidence type="ECO:0000313" key="2">
    <source>
        <dbReference type="EMBL" id="SDE63279.1"/>
    </source>
</evidence>
<dbReference type="STRING" id="168276.SAMN05444580_12430"/>
<evidence type="ECO:0000259" key="1">
    <source>
        <dbReference type="Pfam" id="PF01636"/>
    </source>
</evidence>
<dbReference type="InterPro" id="IPR002575">
    <property type="entry name" value="Aminoglycoside_PTrfase"/>
</dbReference>
<dbReference type="AlphaFoldDB" id="A0A1G7EHW9"/>
<keyword evidence="2" id="KW-0418">Kinase</keyword>
<evidence type="ECO:0000313" key="3">
    <source>
        <dbReference type="Proteomes" id="UP000199417"/>
    </source>
</evidence>
<dbReference type="SUPFAM" id="SSF56112">
    <property type="entry name" value="Protein kinase-like (PK-like)"/>
    <property type="match status" value="1"/>
</dbReference>
<dbReference type="Gene3D" id="3.90.1200.10">
    <property type="match status" value="1"/>
</dbReference>
<name>A0A1G7EHW9_9NOCA</name>
<feature type="domain" description="Aminoglycoside phosphotransferase" evidence="1">
    <location>
        <begin position="61"/>
        <end position="281"/>
    </location>
</feature>
<sequence length="378" mass="42223">MTNAKPPDGMRIQRTSRDMTVVPAALAGWLGALLPAGAEPTVTLHSGIDANGMSSETLVFDVSWREGGEERTAEYIARVVPAAEDFPVLERYALQDQYDTMRIIGELSDVPVPSVGFMEPSGDVLGMPFFLMDRLAGVVPPDMMPYNFGGNWLFDASPEDQRRLQDSTVKALADLHSIPAADEVFAFLDPRQPGATALQRNLARTRAWYEFAVRDLERSPLIDRALRWLESNLPDTTESVLVWGDARLGNVMYVDFEPVGVLDWEMASVGPRELDLSWLIFAHRVFESMTTGFDLPGMPDFMREEDVVARYAELTGVEIGDLTWYHVHSAVNWAVLFMRTGARSIHFGEVERPDDIETLMFHRPLFESLLDGLDAVAP</sequence>
<keyword evidence="3" id="KW-1185">Reference proteome</keyword>
<protein>
    <submittedName>
        <fullName evidence="2">Predicted kinase, aminoglycoside phosphotransferase (APT) family</fullName>
    </submittedName>
</protein>
<dbReference type="EMBL" id="FNAB01000024">
    <property type="protein sequence ID" value="SDE63279.1"/>
    <property type="molecule type" value="Genomic_DNA"/>
</dbReference>
<dbReference type="PANTHER" id="PTHR21310:SF40">
    <property type="entry name" value="AMINOGLYCOSIDE PHOSPHOTRANSFERASE DOMAIN-CONTAINING PROTEIN-RELATED"/>
    <property type="match status" value="1"/>
</dbReference>
<dbReference type="Proteomes" id="UP000199417">
    <property type="component" value="Unassembled WGS sequence"/>
</dbReference>
<reference evidence="2 3" key="1">
    <citation type="submission" date="2016-10" db="EMBL/GenBank/DDBJ databases">
        <authorList>
            <person name="de Groot N.N."/>
        </authorList>
    </citation>
    <scope>NUCLEOTIDE SEQUENCE [LARGE SCALE GENOMIC DNA]</scope>
    <source>
        <strain evidence="2 3">JCM 11308</strain>
    </source>
</reference>
<dbReference type="InterPro" id="IPR051678">
    <property type="entry name" value="AGP_Transferase"/>
</dbReference>
<keyword evidence="2" id="KW-0808">Transferase</keyword>
<dbReference type="GO" id="GO:0016301">
    <property type="term" value="F:kinase activity"/>
    <property type="evidence" value="ECO:0007669"/>
    <property type="project" value="UniProtKB-KW"/>
</dbReference>